<protein>
    <submittedName>
        <fullName evidence="2">Chromosome 3, complete genome</fullName>
    </submittedName>
</protein>
<dbReference type="InterPro" id="IPR006140">
    <property type="entry name" value="D-isomer_DH_NAD-bd"/>
</dbReference>
<sequence length="69" mass="7560">MEIFATVNDGAKLVNTTARSTVNKQVVIQSLKISKISAAGLDVPYHERQRSKDLRSRGAWVCSIDKGSI</sequence>
<evidence type="ECO:0000313" key="2">
    <source>
        <dbReference type="EMBL" id="CEF86648.1"/>
    </source>
</evidence>
<dbReference type="Pfam" id="PF02826">
    <property type="entry name" value="2-Hacid_dh_C"/>
    <property type="match status" value="1"/>
</dbReference>
<dbReference type="Proteomes" id="UP000070720">
    <property type="component" value="Chromosome 3"/>
</dbReference>
<dbReference type="AlphaFoldDB" id="A0A098E0M3"/>
<accession>A0A0E0SJN5</accession>
<feature type="domain" description="D-isomer specific 2-hydroxyacid dehydrogenase NAD-binding" evidence="1">
    <location>
        <begin position="3"/>
        <end position="53"/>
    </location>
</feature>
<reference evidence="3 4" key="1">
    <citation type="journal article" date="2007" name="Science">
        <title>The Fusarium graminearum genome reveals a link between localized polymorphism and pathogen specialization.</title>
        <authorList>
            <person name="Cuomo C.A."/>
            <person name="Gueldener U."/>
            <person name="Xu J.-R."/>
            <person name="Trail F."/>
            <person name="Turgeon B.G."/>
            <person name="Di Pietro A."/>
            <person name="Walton J.D."/>
            <person name="Ma L.-J."/>
            <person name="Baker S.E."/>
            <person name="Rep M."/>
            <person name="Adam G."/>
            <person name="Antoniw J."/>
            <person name="Baldwin T."/>
            <person name="Calvo S.E."/>
            <person name="Chang Y.-L."/>
            <person name="DeCaprio D."/>
            <person name="Gale L.R."/>
            <person name="Gnerre S."/>
            <person name="Goswami R.S."/>
            <person name="Hammond-Kosack K."/>
            <person name="Harris L.J."/>
            <person name="Hilburn K."/>
            <person name="Kennell J.C."/>
            <person name="Kroken S."/>
            <person name="Magnuson J.K."/>
            <person name="Mannhaupt G."/>
            <person name="Mauceli E.W."/>
            <person name="Mewes H.-W."/>
            <person name="Mitterbauer R."/>
            <person name="Muehlbauer G."/>
            <person name="Muensterkoetter M."/>
            <person name="Nelson D."/>
            <person name="O'Donnell K."/>
            <person name="Ouellet T."/>
            <person name="Qi W."/>
            <person name="Quesneville H."/>
            <person name="Roncero M.I.G."/>
            <person name="Seong K.-Y."/>
            <person name="Tetko I.V."/>
            <person name="Urban M."/>
            <person name="Waalwijk C."/>
            <person name="Ward T.J."/>
            <person name="Yao J."/>
            <person name="Birren B.W."/>
            <person name="Kistler H.C."/>
        </authorList>
    </citation>
    <scope>NUCLEOTIDE SEQUENCE [LARGE SCALE GENOMIC DNA]</scope>
    <source>
        <strain evidence="4">ATCC MYA-4620 / CBS 123657 / FGSC 9075 / NRRL 31084 / PH-1</strain>
        <strain evidence="3">PH-1 / ATCC MYA-4620 / FGSC 9075 / NRRL 31084</strain>
    </source>
</reference>
<dbReference type="EnsemblFungi" id="CEF86648">
    <property type="protein sequence ID" value="CEF86648"/>
    <property type="gene ID" value="FGRRES_15635"/>
</dbReference>
<organism evidence="2 4">
    <name type="scientific">Gibberella zeae (strain ATCC MYA-4620 / CBS 123657 / FGSC 9075 / NRRL 31084 / PH-1)</name>
    <name type="common">Wheat head blight fungus</name>
    <name type="synonym">Fusarium graminearum</name>
    <dbReference type="NCBI Taxonomy" id="229533"/>
    <lineage>
        <taxon>Eukaryota</taxon>
        <taxon>Fungi</taxon>
        <taxon>Dikarya</taxon>
        <taxon>Ascomycota</taxon>
        <taxon>Pezizomycotina</taxon>
        <taxon>Sordariomycetes</taxon>
        <taxon>Hypocreomycetidae</taxon>
        <taxon>Hypocreales</taxon>
        <taxon>Nectriaceae</taxon>
        <taxon>Fusarium</taxon>
    </lineage>
</organism>
<name>A0A098E0M3_GIBZE</name>
<evidence type="ECO:0000259" key="1">
    <source>
        <dbReference type="Pfam" id="PF02826"/>
    </source>
</evidence>
<gene>
    <name evidence="2" type="ORF">FGRAMPH1_01T21539</name>
</gene>
<proteinExistence type="predicted"/>
<keyword evidence="4" id="KW-1185">Reference proteome</keyword>
<accession>A0A098E0M3</accession>
<dbReference type="InParanoid" id="A0A098E0M3"/>
<reference evidence="2 4" key="3">
    <citation type="journal article" date="2015" name="BMC Genomics">
        <title>The completed genome sequence of the pathogenic ascomycete fungus Fusarium graminearum.</title>
        <authorList>
            <person name="King R."/>
            <person name="Urban M."/>
            <person name="Hammond-Kosack M.C."/>
            <person name="Hassani-Pak K."/>
            <person name="Hammond-Kosack K.E."/>
        </authorList>
    </citation>
    <scope>NUCLEOTIDE SEQUENCE [LARGE SCALE GENOMIC DNA]</scope>
    <source>
        <strain evidence="4">ATCC MYA-4620 / CBS 123657 / FGSC 9075 / NRRL 31084 / PH-1</strain>
        <strain evidence="2">PH-1</strain>
    </source>
</reference>
<evidence type="ECO:0000313" key="4">
    <source>
        <dbReference type="Proteomes" id="UP000070720"/>
    </source>
</evidence>
<dbReference type="VEuPathDB" id="FungiDB:FGRAMPH1_01G21539"/>
<dbReference type="GO" id="GO:0051287">
    <property type="term" value="F:NAD binding"/>
    <property type="evidence" value="ECO:0007669"/>
    <property type="project" value="InterPro"/>
</dbReference>
<reference evidence="3" key="4">
    <citation type="submission" date="2017-01" db="UniProtKB">
        <authorList>
            <consortium name="EnsemblFungi"/>
        </authorList>
    </citation>
    <scope>IDENTIFICATION</scope>
    <source>
        <strain evidence="3">PH-1 / ATCC MYA-4620 / FGSC 9075 / NRRL 31084</strain>
    </source>
</reference>
<dbReference type="EMBL" id="HG970334">
    <property type="protein sequence ID" value="CEF86648.1"/>
    <property type="molecule type" value="Genomic_DNA"/>
</dbReference>
<evidence type="ECO:0000313" key="3">
    <source>
        <dbReference type="EnsemblFungi" id="CEF86648"/>
    </source>
</evidence>
<reference evidence="3 4" key="2">
    <citation type="journal article" date="2010" name="Nature">
        <title>Comparative genomics reveals mobile pathogenicity chromosomes in Fusarium.</title>
        <authorList>
            <person name="Ma L.J."/>
            <person name="van der Does H.C."/>
            <person name="Borkovich K.A."/>
            <person name="Coleman J.J."/>
            <person name="Daboussi M.J."/>
            <person name="Di Pietro A."/>
            <person name="Dufresne M."/>
            <person name="Freitag M."/>
            <person name="Grabherr M."/>
            <person name="Henrissat B."/>
            <person name="Houterman P.M."/>
            <person name="Kang S."/>
            <person name="Shim W.B."/>
            <person name="Woloshuk C."/>
            <person name="Xie X."/>
            <person name="Xu J.R."/>
            <person name="Antoniw J."/>
            <person name="Baker S.E."/>
            <person name="Bluhm B.H."/>
            <person name="Breakspear A."/>
            <person name="Brown D.W."/>
            <person name="Butchko R.A."/>
            <person name="Chapman S."/>
            <person name="Coulson R."/>
            <person name="Coutinho P.M."/>
            <person name="Danchin E.G."/>
            <person name="Diener A."/>
            <person name="Gale L.R."/>
            <person name="Gardiner D.M."/>
            <person name="Goff S."/>
            <person name="Hammond-Kosack K.E."/>
            <person name="Hilburn K."/>
            <person name="Hua-Van A."/>
            <person name="Jonkers W."/>
            <person name="Kazan K."/>
            <person name="Kodira C.D."/>
            <person name="Koehrsen M."/>
            <person name="Kumar L."/>
            <person name="Lee Y.H."/>
            <person name="Li L."/>
            <person name="Manners J.M."/>
            <person name="Miranda-Saavedra D."/>
            <person name="Mukherjee M."/>
            <person name="Park G."/>
            <person name="Park J."/>
            <person name="Park S.Y."/>
            <person name="Proctor R.H."/>
            <person name="Regev A."/>
            <person name="Ruiz-Roldan M.C."/>
            <person name="Sain D."/>
            <person name="Sakthikumar S."/>
            <person name="Sykes S."/>
            <person name="Schwartz D.C."/>
            <person name="Turgeon B.G."/>
            <person name="Wapinski I."/>
            <person name="Yoder O."/>
            <person name="Young S."/>
            <person name="Zeng Q."/>
            <person name="Zhou S."/>
            <person name="Galagan J."/>
            <person name="Cuomo C.A."/>
            <person name="Kistler H.C."/>
            <person name="Rep M."/>
        </authorList>
    </citation>
    <scope>GENOME REANNOTATION</scope>
    <source>
        <strain evidence="4">ATCC MYA-4620 / CBS 123657 / FGSC 9075 / NRRL 31084 / PH-1</strain>
        <strain evidence="3">PH-1 / ATCC MYA-4620 / FGSC 9075 / NRRL 31084</strain>
    </source>
</reference>
<dbReference type="Gene3D" id="3.40.50.720">
    <property type="entry name" value="NAD(P)-binding Rossmann-like Domain"/>
    <property type="match status" value="1"/>
</dbReference>